<reference evidence="11 12" key="1">
    <citation type="journal article" date="2015" name="Antonie Van Leeuwenhoek">
        <title>Bosea vaviloviae sp. nov., a new species of slow-growing rhizobia isolated from nodules of the relict species Vavilovia formosa (Stev.) Fed.</title>
        <authorList>
            <person name="Safronova V.I."/>
            <person name="Kuznetsova I.G."/>
            <person name="Sazanova A.L."/>
            <person name="Kimeklis A.K."/>
            <person name="Belimov A.A."/>
            <person name="Andronov E.E."/>
            <person name="Pinaev A.G."/>
            <person name="Chizhevskaya E.P."/>
            <person name="Pukhaev A.R."/>
            <person name="Popov K.P."/>
            <person name="Willems A."/>
            <person name="Tikhonovich I.A."/>
        </authorList>
    </citation>
    <scope>NUCLEOTIDE SEQUENCE [LARGE SCALE GENOMIC DNA]</scope>
    <source>
        <strain evidence="11 12">Vaf18</strain>
    </source>
</reference>
<comment type="subunit">
    <text evidence="2">Forms a complex with MdtJ.</text>
</comment>
<evidence type="ECO:0000256" key="3">
    <source>
        <dbReference type="ARBA" id="ARBA00021114"/>
    </source>
</evidence>
<dbReference type="AlphaFoldDB" id="A0A1D7U3K6"/>
<feature type="transmembrane region" description="Helical" evidence="10">
    <location>
        <begin position="65"/>
        <end position="87"/>
    </location>
</feature>
<protein>
    <recommendedName>
        <fullName evidence="3">Spermidine export protein MdtI</fullName>
    </recommendedName>
</protein>
<dbReference type="KEGG" id="bvv:BHK69_17155"/>
<dbReference type="SUPFAM" id="SSF103481">
    <property type="entry name" value="Multidrug resistance efflux transporter EmrE"/>
    <property type="match status" value="1"/>
</dbReference>
<evidence type="ECO:0000313" key="11">
    <source>
        <dbReference type="EMBL" id="AOO81946.1"/>
    </source>
</evidence>
<feature type="transmembrane region" description="Helical" evidence="10">
    <location>
        <begin position="38"/>
        <end position="59"/>
    </location>
</feature>
<comment type="subcellular location">
    <subcellularLocation>
        <location evidence="1">Cell inner membrane</location>
        <topology evidence="1">Multi-pass membrane protein</topology>
    </subcellularLocation>
    <subcellularLocation>
        <location evidence="9">Cell membrane</location>
        <topology evidence="9">Multi-pass membrane protein</topology>
    </subcellularLocation>
</comment>
<keyword evidence="4" id="KW-1003">Cell membrane</keyword>
<keyword evidence="6 9" id="KW-0812">Transmembrane</keyword>
<feature type="transmembrane region" description="Helical" evidence="10">
    <location>
        <begin position="12"/>
        <end position="31"/>
    </location>
</feature>
<dbReference type="InterPro" id="IPR045324">
    <property type="entry name" value="Small_multidrug_res"/>
</dbReference>
<keyword evidence="12" id="KW-1185">Reference proteome</keyword>
<dbReference type="PANTHER" id="PTHR30561">
    <property type="entry name" value="SMR FAMILY PROTON-DEPENDENT DRUG EFFLUX TRANSPORTER SUGE"/>
    <property type="match status" value="1"/>
</dbReference>
<evidence type="ECO:0000256" key="6">
    <source>
        <dbReference type="ARBA" id="ARBA00022692"/>
    </source>
</evidence>
<proteinExistence type="inferred from homology"/>
<evidence type="ECO:0000256" key="7">
    <source>
        <dbReference type="ARBA" id="ARBA00022989"/>
    </source>
</evidence>
<dbReference type="Proteomes" id="UP000094969">
    <property type="component" value="Chromosome"/>
</dbReference>
<dbReference type="InterPro" id="IPR037185">
    <property type="entry name" value="EmrE-like"/>
</dbReference>
<dbReference type="GO" id="GO:0005886">
    <property type="term" value="C:plasma membrane"/>
    <property type="evidence" value="ECO:0007669"/>
    <property type="project" value="UniProtKB-SubCell"/>
</dbReference>
<dbReference type="GO" id="GO:1903711">
    <property type="term" value="P:spermidine transmembrane transport"/>
    <property type="evidence" value="ECO:0007669"/>
    <property type="project" value="TreeGrafter"/>
</dbReference>
<dbReference type="NCBIfam" id="NF007934">
    <property type="entry name" value="PRK10650.1"/>
    <property type="match status" value="1"/>
</dbReference>
<evidence type="ECO:0000256" key="8">
    <source>
        <dbReference type="ARBA" id="ARBA00023136"/>
    </source>
</evidence>
<dbReference type="GO" id="GO:0015297">
    <property type="term" value="F:antiporter activity"/>
    <property type="evidence" value="ECO:0007669"/>
    <property type="project" value="TreeGrafter"/>
</dbReference>
<dbReference type="Gene3D" id="1.10.3730.20">
    <property type="match status" value="1"/>
</dbReference>
<dbReference type="GO" id="GO:0031460">
    <property type="term" value="P:glycine betaine transport"/>
    <property type="evidence" value="ECO:0007669"/>
    <property type="project" value="TreeGrafter"/>
</dbReference>
<dbReference type="STRING" id="1526658.BHK69_17155"/>
<dbReference type="GO" id="GO:0015199">
    <property type="term" value="F:amino-acid betaine transmembrane transporter activity"/>
    <property type="evidence" value="ECO:0007669"/>
    <property type="project" value="TreeGrafter"/>
</dbReference>
<dbReference type="RefSeq" id="WP_069691156.1">
    <property type="nucleotide sequence ID" value="NZ_CP017147.1"/>
</dbReference>
<dbReference type="OrthoDB" id="9808638at2"/>
<keyword evidence="5" id="KW-0997">Cell inner membrane</keyword>
<evidence type="ECO:0000256" key="2">
    <source>
        <dbReference type="ARBA" id="ARBA00011359"/>
    </source>
</evidence>
<keyword evidence="8 10" id="KW-0472">Membrane</keyword>
<feature type="transmembrane region" description="Helical" evidence="10">
    <location>
        <begin position="94"/>
        <end position="111"/>
    </location>
</feature>
<name>A0A1D7U3K6_9HYPH</name>
<evidence type="ECO:0000256" key="5">
    <source>
        <dbReference type="ARBA" id="ARBA00022519"/>
    </source>
</evidence>
<sequence>MTTPLLPQGLAIAWLVLAVLLEVSGTYLLKLSDGMKRWLTGGVGILLVVGAFAALAQAIKGMDLSVAYAVWGGAGLVITAIVGMLAFGQRIRPSGWAGIALVIAGVVALKLL</sequence>
<evidence type="ECO:0000256" key="9">
    <source>
        <dbReference type="RuleBase" id="RU003942"/>
    </source>
</evidence>
<gene>
    <name evidence="11" type="ORF">BHK69_17155</name>
</gene>
<keyword evidence="7 10" id="KW-1133">Transmembrane helix</keyword>
<evidence type="ECO:0000256" key="1">
    <source>
        <dbReference type="ARBA" id="ARBA00004429"/>
    </source>
</evidence>
<organism evidence="11 12">
    <name type="scientific">Bosea vaviloviae</name>
    <dbReference type="NCBI Taxonomy" id="1526658"/>
    <lineage>
        <taxon>Bacteria</taxon>
        <taxon>Pseudomonadati</taxon>
        <taxon>Pseudomonadota</taxon>
        <taxon>Alphaproteobacteria</taxon>
        <taxon>Hyphomicrobiales</taxon>
        <taxon>Boseaceae</taxon>
        <taxon>Bosea</taxon>
    </lineage>
</organism>
<evidence type="ECO:0000256" key="4">
    <source>
        <dbReference type="ARBA" id="ARBA00022475"/>
    </source>
</evidence>
<dbReference type="PANTHER" id="PTHR30561:SF6">
    <property type="entry name" value="SPERMIDINE EXPORT PROTEIN MDTI"/>
    <property type="match status" value="1"/>
</dbReference>
<dbReference type="Pfam" id="PF00893">
    <property type="entry name" value="Multi_Drug_Res"/>
    <property type="match status" value="1"/>
</dbReference>
<accession>A0A1D7U3K6</accession>
<dbReference type="InterPro" id="IPR000390">
    <property type="entry name" value="Small_drug/metabolite_transptr"/>
</dbReference>
<dbReference type="GO" id="GO:0015220">
    <property type="term" value="F:choline transmembrane transporter activity"/>
    <property type="evidence" value="ECO:0007669"/>
    <property type="project" value="TreeGrafter"/>
</dbReference>
<dbReference type="EMBL" id="CP017147">
    <property type="protein sequence ID" value="AOO81946.1"/>
    <property type="molecule type" value="Genomic_DNA"/>
</dbReference>
<evidence type="ECO:0000313" key="12">
    <source>
        <dbReference type="Proteomes" id="UP000094969"/>
    </source>
</evidence>
<comment type="similarity">
    <text evidence="9">Belongs to the drug/metabolite transporter (DMT) superfamily. Small multidrug resistance (SMR) (TC 2.A.7.1) family.</text>
</comment>
<evidence type="ECO:0000256" key="10">
    <source>
        <dbReference type="SAM" id="Phobius"/>
    </source>
</evidence>